<keyword evidence="2" id="KW-1185">Reference proteome</keyword>
<accession>A0A8X6TT44</accession>
<protein>
    <submittedName>
        <fullName evidence="1">Uncharacterized protein</fullName>
    </submittedName>
</protein>
<proteinExistence type="predicted"/>
<name>A0A8X6TT44_NEPPI</name>
<evidence type="ECO:0000313" key="1">
    <source>
        <dbReference type="EMBL" id="GFT43979.1"/>
    </source>
</evidence>
<evidence type="ECO:0000313" key="2">
    <source>
        <dbReference type="Proteomes" id="UP000887013"/>
    </source>
</evidence>
<dbReference type="EMBL" id="BMAW01064220">
    <property type="protein sequence ID" value="GFT43979.1"/>
    <property type="molecule type" value="Genomic_DNA"/>
</dbReference>
<comment type="caution">
    <text evidence="1">The sequence shown here is derived from an EMBL/GenBank/DDBJ whole genome shotgun (WGS) entry which is preliminary data.</text>
</comment>
<gene>
    <name evidence="1" type="ORF">NPIL_373671</name>
</gene>
<reference evidence="1" key="1">
    <citation type="submission" date="2020-08" db="EMBL/GenBank/DDBJ databases">
        <title>Multicomponent nature underlies the extraordinary mechanical properties of spider dragline silk.</title>
        <authorList>
            <person name="Kono N."/>
            <person name="Nakamura H."/>
            <person name="Mori M."/>
            <person name="Yoshida Y."/>
            <person name="Ohtoshi R."/>
            <person name="Malay A.D."/>
            <person name="Moran D.A.P."/>
            <person name="Tomita M."/>
            <person name="Numata K."/>
            <person name="Arakawa K."/>
        </authorList>
    </citation>
    <scope>NUCLEOTIDE SEQUENCE</scope>
</reference>
<sequence length="113" mass="13166">MYPDYPIYLQIIPNLLRKTPFAERSVKDGVMCSAWLLTFDPVVPPVFARAPLTSSRPAHAPLRLARRKKKVAAPIYYHSSSWIEIFVNNSQYTYSTYHGSEFLQRRRTPRTCF</sequence>
<organism evidence="1 2">
    <name type="scientific">Nephila pilipes</name>
    <name type="common">Giant wood spider</name>
    <name type="synonym">Nephila maculata</name>
    <dbReference type="NCBI Taxonomy" id="299642"/>
    <lineage>
        <taxon>Eukaryota</taxon>
        <taxon>Metazoa</taxon>
        <taxon>Ecdysozoa</taxon>
        <taxon>Arthropoda</taxon>
        <taxon>Chelicerata</taxon>
        <taxon>Arachnida</taxon>
        <taxon>Araneae</taxon>
        <taxon>Araneomorphae</taxon>
        <taxon>Entelegynae</taxon>
        <taxon>Araneoidea</taxon>
        <taxon>Nephilidae</taxon>
        <taxon>Nephila</taxon>
    </lineage>
</organism>
<dbReference type="Proteomes" id="UP000887013">
    <property type="component" value="Unassembled WGS sequence"/>
</dbReference>
<dbReference type="AlphaFoldDB" id="A0A8X6TT44"/>